<dbReference type="Gene3D" id="3.50.50.60">
    <property type="entry name" value="FAD/NAD(P)-binding domain"/>
    <property type="match status" value="1"/>
</dbReference>
<evidence type="ECO:0000256" key="2">
    <source>
        <dbReference type="ARBA" id="ARBA00007532"/>
    </source>
</evidence>
<organism evidence="10">
    <name type="scientific">hydrothermal vent metagenome</name>
    <dbReference type="NCBI Taxonomy" id="652676"/>
    <lineage>
        <taxon>unclassified sequences</taxon>
        <taxon>metagenomes</taxon>
        <taxon>ecological metagenomes</taxon>
    </lineage>
</organism>
<dbReference type="EC" id="1.8.1.4" evidence="10"/>
<dbReference type="GO" id="GO:0003955">
    <property type="term" value="F:NAD(P)H dehydrogenase (quinone) activity"/>
    <property type="evidence" value="ECO:0007669"/>
    <property type="project" value="TreeGrafter"/>
</dbReference>
<keyword evidence="6 10" id="KW-0560">Oxidoreductase</keyword>
<feature type="domain" description="FAD/NAD(P)-binding" evidence="9">
    <location>
        <begin position="7"/>
        <end position="325"/>
    </location>
</feature>
<evidence type="ECO:0000259" key="9">
    <source>
        <dbReference type="Pfam" id="PF07992"/>
    </source>
</evidence>
<keyword evidence="7" id="KW-1015">Disulfide bond</keyword>
<dbReference type="PANTHER" id="PTHR43014:SF4">
    <property type="entry name" value="PYRIDINE NUCLEOTIDE-DISULFIDE OXIDOREDUCTASE RCLA-RELATED"/>
    <property type="match status" value="1"/>
</dbReference>
<evidence type="ECO:0000256" key="7">
    <source>
        <dbReference type="ARBA" id="ARBA00023157"/>
    </source>
</evidence>
<proteinExistence type="inferred from homology"/>
<dbReference type="GO" id="GO:0050660">
    <property type="term" value="F:flavin adenine dinucleotide binding"/>
    <property type="evidence" value="ECO:0007669"/>
    <property type="project" value="TreeGrafter"/>
</dbReference>
<dbReference type="Pfam" id="PF07992">
    <property type="entry name" value="Pyr_redox_2"/>
    <property type="match status" value="1"/>
</dbReference>
<dbReference type="PANTHER" id="PTHR43014">
    <property type="entry name" value="MERCURIC REDUCTASE"/>
    <property type="match status" value="1"/>
</dbReference>
<evidence type="ECO:0000256" key="1">
    <source>
        <dbReference type="ARBA" id="ARBA00001974"/>
    </source>
</evidence>
<dbReference type="InterPro" id="IPR023753">
    <property type="entry name" value="FAD/NAD-binding_dom"/>
</dbReference>
<keyword evidence="5" id="KW-0521">NADP</keyword>
<sequence>MDAGTGFDLIVIGGGSGAFAAAIKATELGKSVALCEKGVIGGTCLNRGCVPSKNLLRAAEIFNYSRRQPFKGITIARGSVDFAKLIEQKDELLDELRQEKYLNILETNKNISYFEGEASFLSGKKVQVGSNLLKGKEIIIATGARPQVAPFEGIEGVDFLNSTTAFELAELPESMLIMGGRFVAVEMAQLFAGFGTEVTILQRSSRLVPGEDEDISVALCKYLEEEGIKVITGVKVLKVEQTRTKKLVTAEILGARQDFEGQTLLMATGNTPNTERLNLDAAGVETDGKGFIKTDEFMRTSAPDIFAVGDVVGRMPLVTVAAREGIVAAENAFAGDERSMRTIDYEIIPHAIFTDPNVASVGLKEEEGRAKGLNIV</sequence>
<evidence type="ECO:0000256" key="8">
    <source>
        <dbReference type="ARBA" id="ARBA00023284"/>
    </source>
</evidence>
<evidence type="ECO:0000256" key="5">
    <source>
        <dbReference type="ARBA" id="ARBA00022857"/>
    </source>
</evidence>
<reference evidence="10" key="1">
    <citation type="submission" date="2018-06" db="EMBL/GenBank/DDBJ databases">
        <authorList>
            <person name="Zhirakovskaya E."/>
        </authorList>
    </citation>
    <scope>NUCLEOTIDE SEQUENCE</scope>
</reference>
<keyword evidence="4" id="KW-0274">FAD</keyword>
<dbReference type="SUPFAM" id="SSF55424">
    <property type="entry name" value="FAD/NAD-linked reductases, dimerisation (C-terminal) domain"/>
    <property type="match status" value="1"/>
</dbReference>
<comment type="cofactor">
    <cofactor evidence="1">
        <name>FAD</name>
        <dbReference type="ChEBI" id="CHEBI:57692"/>
    </cofactor>
</comment>
<keyword evidence="8" id="KW-0676">Redox-active center</keyword>
<dbReference type="SUPFAM" id="SSF51905">
    <property type="entry name" value="FAD/NAD(P)-binding domain"/>
    <property type="match status" value="1"/>
</dbReference>
<dbReference type="AlphaFoldDB" id="A0A3B0QSR8"/>
<dbReference type="GO" id="GO:0004148">
    <property type="term" value="F:dihydrolipoyl dehydrogenase (NADH) activity"/>
    <property type="evidence" value="ECO:0007669"/>
    <property type="project" value="UniProtKB-EC"/>
</dbReference>
<evidence type="ECO:0000256" key="4">
    <source>
        <dbReference type="ARBA" id="ARBA00022827"/>
    </source>
</evidence>
<feature type="non-terminal residue" evidence="10">
    <location>
        <position position="376"/>
    </location>
</feature>
<dbReference type="PRINTS" id="PR00368">
    <property type="entry name" value="FADPNR"/>
</dbReference>
<gene>
    <name evidence="10" type="ORF">MNBD_DELTA01-176</name>
</gene>
<dbReference type="EMBL" id="UOEA01000035">
    <property type="protein sequence ID" value="VAV83119.1"/>
    <property type="molecule type" value="Genomic_DNA"/>
</dbReference>
<evidence type="ECO:0000256" key="6">
    <source>
        <dbReference type="ARBA" id="ARBA00023002"/>
    </source>
</evidence>
<comment type="similarity">
    <text evidence="2">Belongs to the class-I pyridine nucleotide-disulfide oxidoreductase family.</text>
</comment>
<name>A0A3B0QSR8_9ZZZZ</name>
<dbReference type="PRINTS" id="PR00411">
    <property type="entry name" value="PNDRDTASEI"/>
</dbReference>
<keyword evidence="3" id="KW-0285">Flavoprotein</keyword>
<accession>A0A3B0QSR8</accession>
<evidence type="ECO:0000313" key="10">
    <source>
        <dbReference type="EMBL" id="VAV83119.1"/>
    </source>
</evidence>
<evidence type="ECO:0000256" key="3">
    <source>
        <dbReference type="ARBA" id="ARBA00022630"/>
    </source>
</evidence>
<dbReference type="InterPro" id="IPR036188">
    <property type="entry name" value="FAD/NAD-bd_sf"/>
</dbReference>
<dbReference type="InterPro" id="IPR012999">
    <property type="entry name" value="Pyr_OxRdtase_I_AS"/>
</dbReference>
<protein>
    <submittedName>
        <fullName evidence="10">Dihydrolipoamide dehydrogenase</fullName>
        <ecNumber evidence="10">1.8.1.4</ecNumber>
    </submittedName>
</protein>
<dbReference type="InterPro" id="IPR016156">
    <property type="entry name" value="FAD/NAD-linked_Rdtase_dimer_sf"/>
</dbReference>
<dbReference type="PROSITE" id="PS00076">
    <property type="entry name" value="PYRIDINE_REDOX_1"/>
    <property type="match status" value="1"/>
</dbReference>